<dbReference type="InterPro" id="IPR020288">
    <property type="entry name" value="Sheath_initiator"/>
</dbReference>
<evidence type="ECO:0000313" key="1">
    <source>
        <dbReference type="EMBL" id="TGK18034.1"/>
    </source>
</evidence>
<accession>A0A4V3JEF8</accession>
<dbReference type="SUPFAM" id="SSF160719">
    <property type="entry name" value="gpW/gp25-like"/>
    <property type="match status" value="1"/>
</dbReference>
<dbReference type="Gene3D" id="3.10.450.40">
    <property type="match status" value="1"/>
</dbReference>
<dbReference type="EMBL" id="RQEV01000011">
    <property type="protein sequence ID" value="TGK18034.1"/>
    <property type="molecule type" value="Genomic_DNA"/>
</dbReference>
<reference evidence="1" key="1">
    <citation type="journal article" date="2019" name="PLoS Negl. Trop. Dis.">
        <title>Revisiting the worldwide diversity of Leptospira species in the environment.</title>
        <authorList>
            <person name="Vincent A.T."/>
            <person name="Schiettekatte O."/>
            <person name="Bourhy P."/>
            <person name="Veyrier F.J."/>
            <person name="Picardeau M."/>
        </authorList>
    </citation>
    <scope>NUCLEOTIDE SEQUENCE [LARGE SCALE GENOMIC DNA]</scope>
    <source>
        <strain evidence="1">SCS5</strain>
    </source>
</reference>
<keyword evidence="2" id="KW-1185">Reference proteome</keyword>
<protein>
    <submittedName>
        <fullName evidence="1">DUF2634 domain-containing protein</fullName>
    </submittedName>
</protein>
<evidence type="ECO:0000313" key="2">
    <source>
        <dbReference type="Proteomes" id="UP000297855"/>
    </source>
</evidence>
<gene>
    <name evidence="1" type="ORF">EHO61_11285</name>
</gene>
<organism evidence="1 2">
    <name type="scientific">Leptospira fluminis</name>
    <dbReference type="NCBI Taxonomy" id="2484979"/>
    <lineage>
        <taxon>Bacteria</taxon>
        <taxon>Pseudomonadati</taxon>
        <taxon>Spirochaetota</taxon>
        <taxon>Spirochaetia</taxon>
        <taxon>Leptospirales</taxon>
        <taxon>Leptospiraceae</taxon>
        <taxon>Leptospira</taxon>
    </lineage>
</organism>
<name>A0A4V3JEF8_9LEPT</name>
<dbReference type="OrthoDB" id="330231at2"/>
<sequence>MKTLKIENNDLVYENGRLVVLEGIDALRQILGNRLKLFLGEWYLSPSEGIDWFGLVDRSGFSRTAFINEIKTALLKEPSVISINKLDASFDRSDRSVSITFEVQTSLGLVDGTVSGGSL</sequence>
<dbReference type="Proteomes" id="UP000297855">
    <property type="component" value="Unassembled WGS sequence"/>
</dbReference>
<dbReference type="Pfam" id="PF10934">
    <property type="entry name" value="Sheath_initiator"/>
    <property type="match status" value="1"/>
</dbReference>
<dbReference type="AlphaFoldDB" id="A0A4V3JEF8"/>
<comment type="caution">
    <text evidence="1">The sequence shown here is derived from an EMBL/GenBank/DDBJ whole genome shotgun (WGS) entry which is preliminary data.</text>
</comment>
<proteinExistence type="predicted"/>
<dbReference type="RefSeq" id="WP_135813688.1">
    <property type="nucleotide sequence ID" value="NZ_RQEV01000011.1"/>
</dbReference>